<evidence type="ECO:0000313" key="1">
    <source>
        <dbReference type="EMBL" id="TDR16812.1"/>
    </source>
</evidence>
<protein>
    <submittedName>
        <fullName evidence="1">Uncharacterized protein</fullName>
    </submittedName>
</protein>
<comment type="caution">
    <text evidence="1">The sequence shown here is derived from an EMBL/GenBank/DDBJ whole genome shotgun (WGS) entry which is preliminary data.</text>
</comment>
<reference evidence="1 2" key="1">
    <citation type="submission" date="2019-03" db="EMBL/GenBank/DDBJ databases">
        <title>Genomic Encyclopedia of Type Strains, Phase IV (KMG-IV): sequencing the most valuable type-strain genomes for metagenomic binning, comparative biology and taxonomic classification.</title>
        <authorList>
            <person name="Goeker M."/>
        </authorList>
    </citation>
    <scope>NUCLEOTIDE SEQUENCE [LARGE SCALE GENOMIC DNA]</scope>
    <source>
        <strain evidence="1 2">DSM 25488</strain>
    </source>
</reference>
<dbReference type="AlphaFoldDB" id="A0A4R6XC39"/>
<accession>A0A4R6XC39</accession>
<dbReference type="EMBL" id="SNZB01000007">
    <property type="protein sequence ID" value="TDR16812.1"/>
    <property type="molecule type" value="Genomic_DNA"/>
</dbReference>
<proteinExistence type="predicted"/>
<dbReference type="Proteomes" id="UP000295724">
    <property type="component" value="Unassembled WGS sequence"/>
</dbReference>
<organism evidence="1 2">
    <name type="scientific">Marinicella litoralis</name>
    <dbReference type="NCBI Taxonomy" id="644220"/>
    <lineage>
        <taxon>Bacteria</taxon>
        <taxon>Pseudomonadati</taxon>
        <taxon>Pseudomonadota</taxon>
        <taxon>Gammaproteobacteria</taxon>
        <taxon>Lysobacterales</taxon>
        <taxon>Marinicellaceae</taxon>
        <taxon>Marinicella</taxon>
    </lineage>
</organism>
<evidence type="ECO:0000313" key="2">
    <source>
        <dbReference type="Proteomes" id="UP000295724"/>
    </source>
</evidence>
<sequence>MEQDKRHLVQLQKALIPVSKMVIKFGLQCQEFKANIQKAYIQAAEELLIEAAIKPTNQAIAVKTGIDRRAIAEFYGQDNQQKDVLNKMDMIILALQKAKSQSTQLSHSNLSSLIDNIYGNHIRAKAVITELISNEMITKHGNSYTIAESLNQQLIKQAALAEEVDVTTKRLFQTFYKKMFATDHKQNLNQATIYSSKIPHSKHNEINQLIDLKMKQFQKDMSELIKEHETKVPEGTYSNVGFSQFQFDSTE</sequence>
<dbReference type="OrthoDB" id="6195107at2"/>
<dbReference type="RefSeq" id="WP_099020003.1">
    <property type="nucleotide sequence ID" value="NZ_NIHB01000005.1"/>
</dbReference>
<keyword evidence="2" id="KW-1185">Reference proteome</keyword>
<name>A0A4R6XC39_9GAMM</name>
<gene>
    <name evidence="1" type="ORF">C8D91_2719</name>
</gene>